<dbReference type="Gene3D" id="3.10.129.10">
    <property type="entry name" value="Hotdog Thioesterase"/>
    <property type="match status" value="1"/>
</dbReference>
<protein>
    <submittedName>
        <fullName evidence="4">Thioesterase</fullName>
    </submittedName>
</protein>
<feature type="binding site" evidence="2">
    <location>
        <position position="71"/>
    </location>
    <ligand>
        <name>substrate</name>
    </ligand>
</feature>
<feature type="active site" evidence="1">
    <location>
        <position position="43"/>
    </location>
</feature>
<dbReference type="PANTHER" id="PTHR36934">
    <property type="entry name" value="BLR0278 PROTEIN"/>
    <property type="match status" value="1"/>
</dbReference>
<organism evidence="4 5">
    <name type="scientific">Candidatus Contendibacter odensensis</name>
    <dbReference type="NCBI Taxonomy" id="1400860"/>
    <lineage>
        <taxon>Bacteria</taxon>
        <taxon>Pseudomonadati</taxon>
        <taxon>Pseudomonadota</taxon>
        <taxon>Gammaproteobacteria</taxon>
        <taxon>Candidatus Competibacteraceae</taxon>
        <taxon>Candidatus Contendibacter</taxon>
    </lineage>
</organism>
<accession>A0A2G6PFH7</accession>
<feature type="active site" evidence="1">
    <location>
        <position position="51"/>
    </location>
</feature>
<dbReference type="SUPFAM" id="SSF54637">
    <property type="entry name" value="Thioesterase/thiol ester dehydrase-isomerase"/>
    <property type="match status" value="1"/>
</dbReference>
<sequence length="132" mass="14879">MRETTVQPGLYTEFQFVVSPDKVVPYLYPESPEFQTMPEVFATGFMVELIEWTCIQALKPHLGWPNEQSVGTHVDLGHTASAPSGMTVTDRKLTFAMEADDEVEPICRGAHQRFVIEATRFNAKLMQKTTAQ</sequence>
<dbReference type="Proteomes" id="UP000229278">
    <property type="component" value="Unassembled WGS sequence"/>
</dbReference>
<dbReference type="PANTHER" id="PTHR36934:SF1">
    <property type="entry name" value="THIOESTERASE DOMAIN-CONTAINING PROTEIN"/>
    <property type="match status" value="1"/>
</dbReference>
<evidence type="ECO:0000256" key="2">
    <source>
        <dbReference type="PIRSR" id="PIRSR014972-2"/>
    </source>
</evidence>
<dbReference type="Pfam" id="PF22636">
    <property type="entry name" value="FlK"/>
    <property type="match status" value="1"/>
</dbReference>
<dbReference type="InterPro" id="IPR054485">
    <property type="entry name" value="FlK-like_dom"/>
</dbReference>
<evidence type="ECO:0000313" key="5">
    <source>
        <dbReference type="Proteomes" id="UP000229278"/>
    </source>
</evidence>
<dbReference type="PIRSF" id="PIRSF014972">
    <property type="entry name" value="FlK"/>
    <property type="match status" value="1"/>
</dbReference>
<reference evidence="4 5" key="1">
    <citation type="submission" date="2017-10" db="EMBL/GenBank/DDBJ databases">
        <title>Novel microbial diversity and functional potential in the marine mammal oral microbiome.</title>
        <authorList>
            <person name="Dudek N.K."/>
            <person name="Sun C.L."/>
            <person name="Burstein D."/>
            <person name="Kantor R.S."/>
            <person name="Aliaga Goltsman D.S."/>
            <person name="Bik E.M."/>
            <person name="Thomas B.C."/>
            <person name="Banfield J.F."/>
            <person name="Relman D.A."/>
        </authorList>
    </citation>
    <scope>NUCLEOTIDE SEQUENCE [LARGE SCALE GENOMIC DNA]</scope>
    <source>
        <strain evidence="4">DOLJORAL78_50_517</strain>
    </source>
</reference>
<comment type="caution">
    <text evidence="4">The sequence shown here is derived from an EMBL/GenBank/DDBJ whole genome shotgun (WGS) entry which is preliminary data.</text>
</comment>
<feature type="domain" description="Fluoroacetyl-CoA-specific thioesterase-like" evidence="3">
    <location>
        <begin position="35"/>
        <end position="117"/>
    </location>
</feature>
<dbReference type="InterPro" id="IPR029069">
    <property type="entry name" value="HotDog_dom_sf"/>
</dbReference>
<proteinExistence type="predicted"/>
<feature type="active site" evidence="1">
    <location>
        <position position="78"/>
    </location>
</feature>
<feature type="binding site" evidence="2">
    <location>
        <position position="71"/>
    </location>
    <ligand>
        <name>CoA</name>
        <dbReference type="ChEBI" id="CHEBI:57287"/>
    </ligand>
</feature>
<gene>
    <name evidence="4" type="ORF">CSA09_04375</name>
</gene>
<dbReference type="InterPro" id="IPR025540">
    <property type="entry name" value="FlK"/>
</dbReference>
<evidence type="ECO:0000259" key="3">
    <source>
        <dbReference type="Pfam" id="PF22636"/>
    </source>
</evidence>
<dbReference type="EMBL" id="PDTV01000010">
    <property type="protein sequence ID" value="PIE82929.1"/>
    <property type="molecule type" value="Genomic_DNA"/>
</dbReference>
<name>A0A2G6PFH7_9GAMM</name>
<feature type="binding site" evidence="2">
    <location>
        <position position="113"/>
    </location>
    <ligand>
        <name>substrate</name>
    </ligand>
</feature>
<evidence type="ECO:0000313" key="4">
    <source>
        <dbReference type="EMBL" id="PIE82929.1"/>
    </source>
</evidence>
<evidence type="ECO:0000256" key="1">
    <source>
        <dbReference type="PIRSR" id="PIRSR014972-1"/>
    </source>
</evidence>
<dbReference type="AlphaFoldDB" id="A0A2G6PFH7"/>